<evidence type="ECO:0000256" key="12">
    <source>
        <dbReference type="SAM" id="Phobius"/>
    </source>
</evidence>
<comment type="subcellular location">
    <subcellularLocation>
        <location evidence="1">Cell membrane</location>
        <topology evidence="1">Multi-pass membrane protein</topology>
    </subcellularLocation>
</comment>
<keyword evidence="3 12" id="KW-0812">Transmembrane</keyword>
<dbReference type="InterPro" id="IPR001828">
    <property type="entry name" value="ANF_lig-bd_rcpt"/>
</dbReference>
<dbReference type="InterPro" id="IPR017978">
    <property type="entry name" value="GPCR_3_C"/>
</dbReference>
<evidence type="ECO:0000256" key="9">
    <source>
        <dbReference type="ARBA" id="ARBA00023180"/>
    </source>
</evidence>
<evidence type="ECO:0000256" key="7">
    <source>
        <dbReference type="ARBA" id="ARBA00023136"/>
    </source>
</evidence>
<dbReference type="OrthoDB" id="5984008at2759"/>
<keyword evidence="6" id="KW-0297">G-protein coupled receptor</keyword>
<gene>
    <name evidence="14" type="primary">Grm4</name>
    <name evidence="14" type="ORF">AWC38_SpisGene16228</name>
</gene>
<evidence type="ECO:0000313" key="15">
    <source>
        <dbReference type="Proteomes" id="UP000225706"/>
    </source>
</evidence>
<evidence type="ECO:0000256" key="2">
    <source>
        <dbReference type="ARBA" id="ARBA00022475"/>
    </source>
</evidence>
<dbReference type="Gene3D" id="3.40.50.2300">
    <property type="match status" value="2"/>
</dbReference>
<dbReference type="Proteomes" id="UP000225706">
    <property type="component" value="Unassembled WGS sequence"/>
</dbReference>
<evidence type="ECO:0000256" key="4">
    <source>
        <dbReference type="ARBA" id="ARBA00022729"/>
    </source>
</evidence>
<accession>A0A2B4RRE3</accession>
<feature type="transmembrane region" description="Helical" evidence="12">
    <location>
        <begin position="561"/>
        <end position="582"/>
    </location>
</feature>
<evidence type="ECO:0000256" key="6">
    <source>
        <dbReference type="ARBA" id="ARBA00023040"/>
    </source>
</evidence>
<evidence type="ECO:0000256" key="5">
    <source>
        <dbReference type="ARBA" id="ARBA00022989"/>
    </source>
</evidence>
<dbReference type="GO" id="GO:0005886">
    <property type="term" value="C:plasma membrane"/>
    <property type="evidence" value="ECO:0007669"/>
    <property type="project" value="UniProtKB-SubCell"/>
</dbReference>
<evidence type="ECO:0000256" key="1">
    <source>
        <dbReference type="ARBA" id="ARBA00004651"/>
    </source>
</evidence>
<dbReference type="InterPro" id="IPR011500">
    <property type="entry name" value="GPCR_3_9-Cys_dom"/>
</dbReference>
<evidence type="ECO:0000256" key="10">
    <source>
        <dbReference type="ARBA" id="ARBA00023224"/>
    </source>
</evidence>
<proteinExistence type="inferred from homology"/>
<feature type="transmembrane region" description="Helical" evidence="12">
    <location>
        <begin position="594"/>
        <end position="613"/>
    </location>
</feature>
<keyword evidence="7 12" id="KW-0472">Membrane</keyword>
<reference evidence="15" key="1">
    <citation type="journal article" date="2017" name="bioRxiv">
        <title>Comparative analysis of the genomes of Stylophora pistillata and Acropora digitifera provides evidence for extensive differences between species of corals.</title>
        <authorList>
            <person name="Voolstra C.R."/>
            <person name="Li Y."/>
            <person name="Liew Y.J."/>
            <person name="Baumgarten S."/>
            <person name="Zoccola D."/>
            <person name="Flot J.-F."/>
            <person name="Tambutte S."/>
            <person name="Allemand D."/>
            <person name="Aranda M."/>
        </authorList>
    </citation>
    <scope>NUCLEOTIDE SEQUENCE [LARGE SCALE GENOMIC DNA]</scope>
</reference>
<dbReference type="Pfam" id="PF01094">
    <property type="entry name" value="ANF_receptor"/>
    <property type="match status" value="1"/>
</dbReference>
<dbReference type="FunFam" id="3.40.50.2300:FF:000016">
    <property type="entry name" value="Taste 1 receptor member 2"/>
    <property type="match status" value="1"/>
</dbReference>
<evidence type="ECO:0000256" key="3">
    <source>
        <dbReference type="ARBA" id="ARBA00022692"/>
    </source>
</evidence>
<keyword evidence="9" id="KW-0325">Glycoprotein</keyword>
<dbReference type="GO" id="GO:0050909">
    <property type="term" value="P:sensory perception of taste"/>
    <property type="evidence" value="ECO:0007669"/>
    <property type="project" value="UniProtKB-ARBA"/>
</dbReference>
<dbReference type="InterPro" id="IPR038550">
    <property type="entry name" value="GPCR_3_9-Cys_sf"/>
</dbReference>
<dbReference type="Gene3D" id="2.10.50.30">
    <property type="entry name" value="GPCR, family 3, nine cysteines domain"/>
    <property type="match status" value="1"/>
</dbReference>
<comment type="caution">
    <text evidence="14">The sequence shown here is derived from an EMBL/GenBank/DDBJ whole genome shotgun (WGS) entry which is preliminary data.</text>
</comment>
<dbReference type="FunFam" id="2.10.50.30:FF:000004">
    <property type="entry name" value="Taste receptor type 1 member 3-like protein"/>
    <property type="match status" value="1"/>
</dbReference>
<keyword evidence="2" id="KW-1003">Cell membrane</keyword>
<dbReference type="Pfam" id="PF00003">
    <property type="entry name" value="7tm_3"/>
    <property type="match status" value="1"/>
</dbReference>
<protein>
    <submittedName>
        <fullName evidence="14">Metabotropic glutamate receptor 4</fullName>
    </submittedName>
</protein>
<dbReference type="AlphaFoldDB" id="A0A2B4RRE3"/>
<comment type="similarity">
    <text evidence="11">Belongs to the G-protein coupled receptor 3 family. TAS1R subfamily.</text>
</comment>
<evidence type="ECO:0000259" key="13">
    <source>
        <dbReference type="PROSITE" id="PS50259"/>
    </source>
</evidence>
<feature type="transmembrane region" description="Helical" evidence="12">
    <location>
        <begin position="625"/>
        <end position="644"/>
    </location>
</feature>
<dbReference type="InterPro" id="IPR009030">
    <property type="entry name" value="Growth_fac_rcpt_cys_sf"/>
</dbReference>
<organism evidence="14 15">
    <name type="scientific">Stylophora pistillata</name>
    <name type="common">Smooth cauliflower coral</name>
    <dbReference type="NCBI Taxonomy" id="50429"/>
    <lineage>
        <taxon>Eukaryota</taxon>
        <taxon>Metazoa</taxon>
        <taxon>Cnidaria</taxon>
        <taxon>Anthozoa</taxon>
        <taxon>Hexacorallia</taxon>
        <taxon>Scleractinia</taxon>
        <taxon>Astrocoeniina</taxon>
        <taxon>Pocilloporidae</taxon>
        <taxon>Stylophora</taxon>
    </lineage>
</organism>
<dbReference type="EMBL" id="LSMT01000364">
    <property type="protein sequence ID" value="PFX19359.1"/>
    <property type="molecule type" value="Genomic_DNA"/>
</dbReference>
<dbReference type="GO" id="GO:0004930">
    <property type="term" value="F:G protein-coupled receptor activity"/>
    <property type="evidence" value="ECO:0007669"/>
    <property type="project" value="UniProtKB-KW"/>
</dbReference>
<sequence length="862" mass="97134">MVYAVKYVNENKLLPQQITLGYDIRDTCGKVITALKESLDFVNERKKVSSERESNSTTNLSTLTSLRNPIAVLGAGNSVISSAVNDILSIFRVPQVGYASTSRLLSNKNRYPTFLRTVPSDSHQGKAMARIVSNLGWNYVAMFASDDVYGRPLAETFKTEAKKLGICLALDILIPSHPPNGTIRKLVSKLRQNKNLNIILLFASEDEAVDFLQEAMLQNVAKKLWIASDSWADSPKIAEDNAEVVDGMLRIINQPIVVPDFMKDFYNLNPFNNPQNFWFSQFWEEIFQCSILKHNMTLLKENRFSLRAQCKGKEKLADKFLQTDAVFSRVSYVLDAVLSIVFSVRKICQSTLDTQTSSEVPRKNACINNITPSSVLSKIFNVTFTSVTNRTVLFNKNGDGMGRYDIINFQKRAEGGLNSTSLKIGEYDGETGFLKLARNSIHLPGGVTSPSFGLCSLECPPGTFKVVSKLICCWTCWTCPSGSISNTAGASSCTQCLSNKTPNESKSKCVSLPIRFLRWDSSWAWIVNVTILLCELTCLITVVIFLHNKETPIVKAANREISFLLLFGLMSGFLIPLLYIAFKSRKLPQNYNEAKFISFAMFVFNFVWLTFVSTFYGTPEGEHNVIINSFAILASNLAILTLIYGPKLYIILLRPDLNQMSVFRAITSQYTFRPSRRSSAITSDMMGNSCILKENKYVQTTVEIKEEICHEQICNEPVRVAIGFNSHDKEISKTVEVEEEGTESKERKDLEHRTWGHIRVLNMRAKSDTALSRSFDNPHALAFGKTEGKRACVEHTTDDANMLIHQEIVNQREKSSHRKYTSLNELQYPLKAEAAKESMHHLYRQEKERCAFSSKKQLESEV</sequence>
<dbReference type="PANTHER" id="PTHR24060">
    <property type="entry name" value="METABOTROPIC GLUTAMATE RECEPTOR"/>
    <property type="match status" value="1"/>
</dbReference>
<evidence type="ECO:0000256" key="8">
    <source>
        <dbReference type="ARBA" id="ARBA00023170"/>
    </source>
</evidence>
<keyword evidence="10" id="KW-0807">Transducer</keyword>
<keyword evidence="5 12" id="KW-1133">Transmembrane helix</keyword>
<feature type="transmembrane region" description="Helical" evidence="12">
    <location>
        <begin position="523"/>
        <end position="546"/>
    </location>
</feature>
<dbReference type="PROSITE" id="PS50259">
    <property type="entry name" value="G_PROTEIN_RECEP_F3_4"/>
    <property type="match status" value="1"/>
</dbReference>
<keyword evidence="15" id="KW-1185">Reference proteome</keyword>
<evidence type="ECO:0000313" key="14">
    <source>
        <dbReference type="EMBL" id="PFX19359.1"/>
    </source>
</evidence>
<dbReference type="InterPro" id="IPR028082">
    <property type="entry name" value="Peripla_BP_I"/>
</dbReference>
<dbReference type="PRINTS" id="PR00248">
    <property type="entry name" value="GPCRMGR"/>
</dbReference>
<keyword evidence="8 14" id="KW-0675">Receptor</keyword>
<keyword evidence="4" id="KW-0732">Signal</keyword>
<dbReference type="Pfam" id="PF07562">
    <property type="entry name" value="NCD3G"/>
    <property type="match status" value="1"/>
</dbReference>
<feature type="domain" description="G-protein coupled receptors family 3 profile" evidence="13">
    <location>
        <begin position="563"/>
        <end position="667"/>
    </location>
</feature>
<dbReference type="SUPFAM" id="SSF57184">
    <property type="entry name" value="Growth factor receptor domain"/>
    <property type="match status" value="1"/>
</dbReference>
<dbReference type="InterPro" id="IPR000337">
    <property type="entry name" value="GPCR_3"/>
</dbReference>
<dbReference type="SUPFAM" id="SSF53822">
    <property type="entry name" value="Periplasmic binding protein-like I"/>
    <property type="match status" value="1"/>
</dbReference>
<name>A0A2B4RRE3_STYPI</name>
<dbReference type="InterPro" id="IPR050726">
    <property type="entry name" value="mGluR"/>
</dbReference>
<evidence type="ECO:0000256" key="11">
    <source>
        <dbReference type="ARBA" id="ARBA00038492"/>
    </source>
</evidence>